<reference evidence="1" key="1">
    <citation type="submission" date="2011-10" db="EMBL/GenBank/DDBJ databases">
        <title>Provirophages and transpovirons: unique mobilome of giant viruses.</title>
        <authorList>
            <person name="Desnues C."/>
            <person name="LaScola B."/>
            <person name="Yutin N."/>
            <person name="Fournous G."/>
            <person name="Koonin E."/>
            <person name="Raoult D."/>
        </authorList>
    </citation>
    <scope>NUCLEOTIDE SEQUENCE</scope>
    <source>
        <strain evidence="1">Mv13-mv</strain>
    </source>
</reference>
<protein>
    <submittedName>
        <fullName evidence="1">Uncharacterized protein</fullName>
    </submittedName>
</protein>
<proteinExistence type="predicted"/>
<accession>H2ED03</accession>
<sequence length="133" mass="16289">MFLDSGFYIYNFSENELIGEFIFDMLVPRRLNYQSNKYILFVQHNNLHLYDIEKKNEIIIKKCKIRQVSSRWNNKYYKWFQDDYKYMVLELKDKIIHIYNIHSGDEIMSIGCEDEILDIMYTDKKKNLYIAIT</sequence>
<dbReference type="EMBL" id="JN885995">
    <property type="protein sequence ID" value="AEX62276.1"/>
    <property type="molecule type" value="Genomic_DNA"/>
</dbReference>
<evidence type="ECO:0000313" key="1">
    <source>
        <dbReference type="EMBL" id="AEX62276.1"/>
    </source>
</evidence>
<name>H2ED03_9VIRU</name>
<gene>
    <name evidence="1" type="ORF">mv_L71</name>
</gene>
<organism evidence="1">
    <name type="scientific">Moumouvirus sp. 'Monve'</name>
    <dbReference type="NCBI Taxonomy" id="1128131"/>
    <lineage>
        <taxon>Viruses</taxon>
        <taxon>Varidnaviria</taxon>
        <taxon>Bamfordvirae</taxon>
        <taxon>Nucleocytoviricota</taxon>
        <taxon>Megaviricetes</taxon>
        <taxon>Imitervirales</taxon>
        <taxon>Mimiviridae</taxon>
        <taxon>Megamimivirinae</taxon>
        <taxon>Moumouvirus</taxon>
    </lineage>
</organism>
<dbReference type="SUPFAM" id="SSF69322">
    <property type="entry name" value="Tricorn protease domain 2"/>
    <property type="match status" value="1"/>
</dbReference>